<organism evidence="7 8">
    <name type="scientific">Helicobacter ganmani</name>
    <dbReference type="NCBI Taxonomy" id="60246"/>
    <lineage>
        <taxon>Bacteria</taxon>
        <taxon>Pseudomonadati</taxon>
        <taxon>Campylobacterota</taxon>
        <taxon>Epsilonproteobacteria</taxon>
        <taxon>Campylobacterales</taxon>
        <taxon>Helicobacteraceae</taxon>
        <taxon>Helicobacter</taxon>
    </lineage>
</organism>
<dbReference type="PANTHER" id="PTHR43378">
    <property type="entry name" value="UDP-3-O-ACYLGLUCOSAMINE N-ACYLTRANSFERASE"/>
    <property type="match status" value="1"/>
</dbReference>
<dbReference type="InterPro" id="IPR018357">
    <property type="entry name" value="Hexapep_transf_CS"/>
</dbReference>
<dbReference type="GeneID" id="82535370"/>
<dbReference type="InterPro" id="IPR011004">
    <property type="entry name" value="Trimer_LpxA-like_sf"/>
</dbReference>
<sequence length="296" mass="32710">MVLHLNMDIISLEKWGVEHLGAVESMVENTLSYAENKTFFLKAVANPNIIILLTTESVYLELKPYIKREILILLTSNPKFYFWSIHNQYGSRFKEHICHIESYRGVNVKIHPTAYIEENVYLGDNVEVGVNAYIASNSYVGNDSYVGNGVVVGAQGLELAYNGNEKIMIKRYGGVKINNNVHIMDNSVVSKSVWGITELQDSVSVSVLCNIAANCSIGKLTRMSGNCLVGGSAKLGENVILGPSVTIKDGIKIGANSRVRIGSVVVQNYPENSDISGNFAYEHIKNIRNFARFRNG</sequence>
<keyword evidence="4" id="KW-0677">Repeat</keyword>
<evidence type="ECO:0000313" key="8">
    <source>
        <dbReference type="Proteomes" id="UP000256650"/>
    </source>
</evidence>
<evidence type="ECO:0000256" key="6">
    <source>
        <dbReference type="ARBA" id="ARBA00023315"/>
    </source>
</evidence>
<dbReference type="SUPFAM" id="SSF51161">
    <property type="entry name" value="Trimeric LpxA-like enzymes"/>
    <property type="match status" value="1"/>
</dbReference>
<evidence type="ECO:0000256" key="5">
    <source>
        <dbReference type="ARBA" id="ARBA00023098"/>
    </source>
</evidence>
<dbReference type="GO" id="GO:0016410">
    <property type="term" value="F:N-acyltransferase activity"/>
    <property type="evidence" value="ECO:0007669"/>
    <property type="project" value="InterPro"/>
</dbReference>
<protein>
    <recommendedName>
        <fullName evidence="9">UDP-3-O-(3-hydroxymyristoyl)glucosamine N-acyltransferase</fullName>
    </recommendedName>
</protein>
<dbReference type="InterPro" id="IPR001451">
    <property type="entry name" value="Hexapep"/>
</dbReference>
<evidence type="ECO:0000256" key="4">
    <source>
        <dbReference type="ARBA" id="ARBA00022737"/>
    </source>
</evidence>
<dbReference type="InterPro" id="IPR007691">
    <property type="entry name" value="LpxD"/>
</dbReference>
<accession>A0A3D8IDK5</accession>
<evidence type="ECO:0000256" key="2">
    <source>
        <dbReference type="ARBA" id="ARBA00022556"/>
    </source>
</evidence>
<gene>
    <name evidence="7" type="ORF">CQA43_03615</name>
</gene>
<keyword evidence="2" id="KW-0441">Lipid A biosynthesis</keyword>
<dbReference type="PANTHER" id="PTHR43378:SF2">
    <property type="entry name" value="UDP-3-O-ACYLGLUCOSAMINE N-ACYLTRANSFERASE 1, MITOCHONDRIAL-RELATED"/>
    <property type="match status" value="1"/>
</dbReference>
<keyword evidence="1" id="KW-0444">Lipid biosynthesis</keyword>
<keyword evidence="8" id="KW-1185">Reference proteome</keyword>
<dbReference type="Gene3D" id="2.160.10.10">
    <property type="entry name" value="Hexapeptide repeat proteins"/>
    <property type="match status" value="1"/>
</dbReference>
<reference evidence="7 8" key="1">
    <citation type="submission" date="2018-04" db="EMBL/GenBank/DDBJ databases">
        <title>Novel Campyloabacter and Helicobacter Species and Strains.</title>
        <authorList>
            <person name="Mannion A.J."/>
            <person name="Shen Z."/>
            <person name="Fox J.G."/>
        </authorList>
    </citation>
    <scope>NUCLEOTIDE SEQUENCE [LARGE SCALE GENOMIC DNA]</scope>
    <source>
        <strain evidence="7 8">MIT 99-5101</strain>
    </source>
</reference>
<dbReference type="RefSeq" id="WP_115551259.1">
    <property type="nucleotide sequence ID" value="NZ_CAOOSM010000001.1"/>
</dbReference>
<dbReference type="PROSITE" id="PS00101">
    <property type="entry name" value="HEXAPEP_TRANSFERASES"/>
    <property type="match status" value="1"/>
</dbReference>
<name>A0A3D8IDK5_9HELI</name>
<dbReference type="OrthoDB" id="5317322at2"/>
<dbReference type="Pfam" id="PF00132">
    <property type="entry name" value="Hexapep"/>
    <property type="match status" value="1"/>
</dbReference>
<evidence type="ECO:0000256" key="3">
    <source>
        <dbReference type="ARBA" id="ARBA00022679"/>
    </source>
</evidence>
<dbReference type="GO" id="GO:0009245">
    <property type="term" value="P:lipid A biosynthetic process"/>
    <property type="evidence" value="ECO:0007669"/>
    <property type="project" value="UniProtKB-KW"/>
</dbReference>
<evidence type="ECO:0000313" key="7">
    <source>
        <dbReference type="EMBL" id="RDU63229.1"/>
    </source>
</evidence>
<evidence type="ECO:0000256" key="1">
    <source>
        <dbReference type="ARBA" id="ARBA00022516"/>
    </source>
</evidence>
<dbReference type="AlphaFoldDB" id="A0A3D8IDK5"/>
<keyword evidence="6" id="KW-0012">Acyltransferase</keyword>
<comment type="caution">
    <text evidence="7">The sequence shown here is derived from an EMBL/GenBank/DDBJ whole genome shotgun (WGS) entry which is preliminary data.</text>
</comment>
<dbReference type="EMBL" id="NXLS01000003">
    <property type="protein sequence ID" value="RDU63229.1"/>
    <property type="molecule type" value="Genomic_DNA"/>
</dbReference>
<dbReference type="Proteomes" id="UP000256650">
    <property type="component" value="Unassembled WGS sequence"/>
</dbReference>
<dbReference type="GO" id="GO:0016020">
    <property type="term" value="C:membrane"/>
    <property type="evidence" value="ECO:0007669"/>
    <property type="project" value="GOC"/>
</dbReference>
<keyword evidence="5" id="KW-0443">Lipid metabolism</keyword>
<evidence type="ECO:0008006" key="9">
    <source>
        <dbReference type="Google" id="ProtNLM"/>
    </source>
</evidence>
<keyword evidence="3" id="KW-0808">Transferase</keyword>
<proteinExistence type="predicted"/>